<evidence type="ECO:0000313" key="1">
    <source>
        <dbReference type="EMBL" id="MDW8547685.1"/>
    </source>
</evidence>
<keyword evidence="2" id="KW-1185">Reference proteome</keyword>
<reference evidence="1 2" key="1">
    <citation type="submission" date="2023-11" db="EMBL/GenBank/DDBJ databases">
        <title>First isolation, identification, and characterization of non-pathogenic Epilithonimonas ginsengisoli isolated from diseased farmed rainbow trout (Oncorhynchus mykiss) in Chile.</title>
        <authorList>
            <person name="Miranda C.D."/>
            <person name="Irgang R."/>
            <person name="Concha C."/>
            <person name="Rojas R."/>
            <person name="Avendano R."/>
        </authorList>
    </citation>
    <scope>NUCLEOTIDE SEQUENCE [LARGE SCALE GENOMIC DNA]</scope>
    <source>
        <strain evidence="1 2">FP99</strain>
    </source>
</reference>
<dbReference type="Proteomes" id="UP001204439">
    <property type="component" value="Unassembled WGS sequence"/>
</dbReference>
<evidence type="ECO:0000313" key="2">
    <source>
        <dbReference type="Proteomes" id="UP001204439"/>
    </source>
</evidence>
<dbReference type="EMBL" id="JAMXLT020000002">
    <property type="protein sequence ID" value="MDW8547685.1"/>
    <property type="molecule type" value="Genomic_DNA"/>
</dbReference>
<name>A0ABU4JDD8_9FLAO</name>
<sequence>MKKELSEKDGINKGPFTYEVFPYPDYDSISNKTFSGIATLANFYGINLNGKKIVYTSFSENKNKLNSYRIKENNRIFFTILVLTDYVDEKDFSSMKTQIVSRNFPDVIGQGFIKTQKNKIDFSAFATIENDEFAIVNMKLYNLKYGNFILIAPQKDGSLRSLQIKPQSELTSDILKKYIEGLLETKQTIEFFINDKTI</sequence>
<accession>A0ABU4JDD8</accession>
<organism evidence="1 2">
    <name type="scientific">Epilithonimonas ginsengisoli</name>
    <dbReference type="NCBI Taxonomy" id="1245592"/>
    <lineage>
        <taxon>Bacteria</taxon>
        <taxon>Pseudomonadati</taxon>
        <taxon>Bacteroidota</taxon>
        <taxon>Flavobacteriia</taxon>
        <taxon>Flavobacteriales</taxon>
        <taxon>Weeksellaceae</taxon>
        <taxon>Chryseobacterium group</taxon>
        <taxon>Epilithonimonas</taxon>
    </lineage>
</organism>
<protein>
    <submittedName>
        <fullName evidence="1">Uncharacterized protein</fullName>
    </submittedName>
</protein>
<comment type="caution">
    <text evidence="1">The sequence shown here is derived from an EMBL/GenBank/DDBJ whole genome shotgun (WGS) entry which is preliminary data.</text>
</comment>
<proteinExistence type="predicted"/>
<gene>
    <name evidence="1" type="ORF">NG800_002105</name>
</gene>